<dbReference type="PANTHER" id="PTHR33840">
    <property type="match status" value="1"/>
</dbReference>
<feature type="coiled-coil region" evidence="1">
    <location>
        <begin position="554"/>
        <end position="581"/>
    </location>
</feature>
<reference evidence="3 4" key="1">
    <citation type="journal article" date="2017" name="ISME J.">
        <title>Potential for microbial H2 and metal transformations associated with novel bacteria and archaea in deep terrestrial subsurface sediments.</title>
        <authorList>
            <person name="Hernsdorf A.W."/>
            <person name="Amano Y."/>
            <person name="Miyakawa K."/>
            <person name="Ise K."/>
            <person name="Suzuki Y."/>
            <person name="Anantharaman K."/>
            <person name="Probst A."/>
            <person name="Burstein D."/>
            <person name="Thomas B.C."/>
            <person name="Banfield J.F."/>
        </authorList>
    </citation>
    <scope>NUCLEOTIDE SEQUENCE [LARGE SCALE GENOMIC DNA]</scope>
    <source>
        <strain evidence="3">HGW-Actinobacteria-3</strain>
    </source>
</reference>
<dbReference type="Pfam" id="PF09994">
    <property type="entry name" value="T6SS_Tle1-like_cat"/>
    <property type="match status" value="2"/>
</dbReference>
<evidence type="ECO:0000313" key="4">
    <source>
        <dbReference type="Proteomes" id="UP000233654"/>
    </source>
</evidence>
<evidence type="ECO:0000259" key="2">
    <source>
        <dbReference type="Pfam" id="PF09994"/>
    </source>
</evidence>
<name>A0A2N3G3Z9_9ACTN</name>
<dbReference type="PANTHER" id="PTHR33840:SF1">
    <property type="entry name" value="TLE1 PHOSPHOLIPASE DOMAIN-CONTAINING PROTEIN"/>
    <property type="match status" value="1"/>
</dbReference>
<sequence>MANDSVSAICSAMRDVSNVPAGSSQDCSDIIHISVFFDGTGNNKDVDEEKKKWSNVARIWQAARMFANANGSANAYPIYVSGVGTTFNGKALFPGEESDIAFEDGKAGLIAGTGGTRRLNYGQQQINDALRSALLSKAKSLDGQVAKYAESGKQQGFSDVNRVLGKHRLIKQINVSIFGFSRGAALARAFCNQWLWQCKEDHGKLSYEGYPIRFTFLGLFDTVASFGLPATNSANRLIFGGFKGRDLVVDERVERCVHQVAGHELRFAFPVDLIRRDGMLAGNWLEKVYPGVHSDIGGGYEPNEQGIDNNYSRIPMRDMMREGVGAGTRLLGYEDIERINNPLFEERFECKPETESAYKAYRATCNPGGTIESQVQKQMEQLYSAFGTLHRQGGESVTQREHRNGQSWSHLAPDDMAKELDNYDKALKDLAKAAKNSTKVPASPISSAANGAYIIRKGAYAMWISPEAWQRNAWQKTASEGAMKFIHTYVHDSKVGFANNGEPFSYFSKRGISESSRSVQGWFEDNVSRPADKAYESTVDAASRGIEKGAEAAKKAQEAVVEKAQQAKDVLSETADKVQKTVSEATKKLGDAAGAAAQQGQQAVQSVGNAVGGATQEAMSGLQSAWQYIAH</sequence>
<dbReference type="AlphaFoldDB" id="A0A2N3G3Z9"/>
<dbReference type="EMBL" id="PHEX01000096">
    <property type="protein sequence ID" value="PKQ27457.1"/>
    <property type="molecule type" value="Genomic_DNA"/>
</dbReference>
<feature type="domain" description="T6SS Phospholipase effector Tle1-like catalytic" evidence="2">
    <location>
        <begin position="33"/>
        <end position="191"/>
    </location>
</feature>
<accession>A0A2N3G3Z9</accession>
<protein>
    <recommendedName>
        <fullName evidence="2">T6SS Phospholipase effector Tle1-like catalytic domain-containing protein</fullName>
    </recommendedName>
</protein>
<evidence type="ECO:0000256" key="1">
    <source>
        <dbReference type="SAM" id="Coils"/>
    </source>
</evidence>
<gene>
    <name evidence="3" type="ORF">CVT63_07915</name>
</gene>
<organism evidence="3 4">
    <name type="scientific">Candidatus Anoxymicrobium japonicum</name>
    <dbReference type="NCBI Taxonomy" id="2013648"/>
    <lineage>
        <taxon>Bacteria</taxon>
        <taxon>Bacillati</taxon>
        <taxon>Actinomycetota</taxon>
        <taxon>Candidatus Geothermincolia</taxon>
        <taxon>Candidatus Geothermincolales</taxon>
        <taxon>Candidatus Anoxymicrobiaceae</taxon>
        <taxon>Candidatus Anoxymicrobium</taxon>
    </lineage>
</organism>
<proteinExistence type="predicted"/>
<dbReference type="InterPro" id="IPR018712">
    <property type="entry name" value="Tle1-like_cat"/>
</dbReference>
<comment type="caution">
    <text evidence="3">The sequence shown here is derived from an EMBL/GenBank/DDBJ whole genome shotgun (WGS) entry which is preliminary data.</text>
</comment>
<feature type="domain" description="T6SS Phospholipase effector Tle1-like catalytic" evidence="2">
    <location>
        <begin position="209"/>
        <end position="322"/>
    </location>
</feature>
<evidence type="ECO:0000313" key="3">
    <source>
        <dbReference type="EMBL" id="PKQ27457.1"/>
    </source>
</evidence>
<dbReference type="Proteomes" id="UP000233654">
    <property type="component" value="Unassembled WGS sequence"/>
</dbReference>
<keyword evidence="1" id="KW-0175">Coiled coil</keyword>